<evidence type="ECO:0000313" key="3">
    <source>
        <dbReference type="EMBL" id="SLN00984.1"/>
    </source>
</evidence>
<gene>
    <name evidence="3" type="ORF">FM105_13955</name>
</gene>
<keyword evidence="2" id="KW-0732">Signal</keyword>
<sequence>MPDSSRKAVTRTGLLAAALTTGALSAGLLLTPSSAFAAPADSGVAAAAAGVTASGLSEEQVDNARTIIGTGKADDVSDEAITIALMTAMQESGLENLDGGDRDSAGLFQQRPSTGWGSQSDVTDPVRATQSFFGTNDEVANPGLDDIAGWEDMNPGAAAQAVQRSAFPDAYDKWEALADELLEENDDVDPID</sequence>
<organism evidence="3 4">
    <name type="scientific">Brevibacterium yomogidense</name>
    <dbReference type="NCBI Taxonomy" id="946573"/>
    <lineage>
        <taxon>Bacteria</taxon>
        <taxon>Bacillati</taxon>
        <taxon>Actinomycetota</taxon>
        <taxon>Actinomycetes</taxon>
        <taxon>Micrococcales</taxon>
        <taxon>Brevibacteriaceae</taxon>
        <taxon>Brevibacterium</taxon>
    </lineage>
</organism>
<proteinExistence type="predicted"/>
<feature type="compositionally biased region" description="Polar residues" evidence="1">
    <location>
        <begin position="110"/>
        <end position="123"/>
    </location>
</feature>
<name>A0A1X6XNP6_9MICO</name>
<dbReference type="EMBL" id="FWFF01000020">
    <property type="protein sequence ID" value="SLN00984.1"/>
    <property type="molecule type" value="Genomic_DNA"/>
</dbReference>
<evidence type="ECO:0000256" key="1">
    <source>
        <dbReference type="SAM" id="MobiDB-lite"/>
    </source>
</evidence>
<dbReference type="InterPro" id="IPR006311">
    <property type="entry name" value="TAT_signal"/>
</dbReference>
<dbReference type="RefSeq" id="WP_087009174.1">
    <property type="nucleotide sequence ID" value="NZ_FWFF01000020.1"/>
</dbReference>
<protein>
    <submittedName>
        <fullName evidence="3">Putative secreted protein</fullName>
    </submittedName>
</protein>
<feature type="region of interest" description="Disordered" evidence="1">
    <location>
        <begin position="94"/>
        <end position="123"/>
    </location>
</feature>
<feature type="chain" id="PRO_5013027524" evidence="2">
    <location>
        <begin position="38"/>
        <end position="192"/>
    </location>
</feature>
<evidence type="ECO:0000313" key="4">
    <source>
        <dbReference type="Proteomes" id="UP000196581"/>
    </source>
</evidence>
<reference evidence="4" key="1">
    <citation type="submission" date="2017-02" db="EMBL/GenBank/DDBJ databases">
        <authorList>
            <person name="Dridi B."/>
        </authorList>
    </citation>
    <scope>NUCLEOTIDE SEQUENCE [LARGE SCALE GENOMIC DNA]</scope>
    <source>
        <strain evidence="4">B Co 03.10</strain>
    </source>
</reference>
<accession>A0A1X6XNP6</accession>
<evidence type="ECO:0000256" key="2">
    <source>
        <dbReference type="SAM" id="SignalP"/>
    </source>
</evidence>
<dbReference type="AlphaFoldDB" id="A0A1X6XNP6"/>
<dbReference type="PROSITE" id="PS51318">
    <property type="entry name" value="TAT"/>
    <property type="match status" value="1"/>
</dbReference>
<keyword evidence="4" id="KW-1185">Reference proteome</keyword>
<feature type="signal peptide" evidence="2">
    <location>
        <begin position="1"/>
        <end position="37"/>
    </location>
</feature>
<dbReference type="Proteomes" id="UP000196581">
    <property type="component" value="Unassembled WGS sequence"/>
</dbReference>